<accession>A0A9D4JIF6</accession>
<feature type="region of interest" description="Disordered" evidence="1">
    <location>
        <begin position="85"/>
        <end position="148"/>
    </location>
</feature>
<sequence length="148" mass="16884">MKCTNCGKDGKSNDNKEREPRTDTKDNVKEDSIKLNNDDQDDLHGRESEDYFSCESDFYEDALSDALSISSDTPDTYQCEAIHSGKSIEDMKTGTSKEEKFTEPDAHEIPHLNKEDDLLEHPTVTQTDFQISERETDQSDNVIKDNTR</sequence>
<evidence type="ECO:0000313" key="3">
    <source>
        <dbReference type="Proteomes" id="UP000828390"/>
    </source>
</evidence>
<gene>
    <name evidence="2" type="ORF">DPMN_141590</name>
</gene>
<keyword evidence="3" id="KW-1185">Reference proteome</keyword>
<reference evidence="2" key="1">
    <citation type="journal article" date="2019" name="bioRxiv">
        <title>The Genome of the Zebra Mussel, Dreissena polymorpha: A Resource for Invasive Species Research.</title>
        <authorList>
            <person name="McCartney M.A."/>
            <person name="Auch B."/>
            <person name="Kono T."/>
            <person name="Mallez S."/>
            <person name="Zhang Y."/>
            <person name="Obille A."/>
            <person name="Becker A."/>
            <person name="Abrahante J.E."/>
            <person name="Garbe J."/>
            <person name="Badalamenti J.P."/>
            <person name="Herman A."/>
            <person name="Mangelson H."/>
            <person name="Liachko I."/>
            <person name="Sullivan S."/>
            <person name="Sone E.D."/>
            <person name="Koren S."/>
            <person name="Silverstein K.A.T."/>
            <person name="Beckman K.B."/>
            <person name="Gohl D.M."/>
        </authorList>
    </citation>
    <scope>NUCLEOTIDE SEQUENCE</scope>
    <source>
        <strain evidence="2">Duluth1</strain>
        <tissue evidence="2">Whole animal</tissue>
    </source>
</reference>
<evidence type="ECO:0000313" key="2">
    <source>
        <dbReference type="EMBL" id="KAH3813140.1"/>
    </source>
</evidence>
<feature type="compositionally biased region" description="Basic and acidic residues" evidence="1">
    <location>
        <begin position="86"/>
        <end position="120"/>
    </location>
</feature>
<organism evidence="2 3">
    <name type="scientific">Dreissena polymorpha</name>
    <name type="common">Zebra mussel</name>
    <name type="synonym">Mytilus polymorpha</name>
    <dbReference type="NCBI Taxonomy" id="45954"/>
    <lineage>
        <taxon>Eukaryota</taxon>
        <taxon>Metazoa</taxon>
        <taxon>Spiralia</taxon>
        <taxon>Lophotrochozoa</taxon>
        <taxon>Mollusca</taxon>
        <taxon>Bivalvia</taxon>
        <taxon>Autobranchia</taxon>
        <taxon>Heteroconchia</taxon>
        <taxon>Euheterodonta</taxon>
        <taxon>Imparidentia</taxon>
        <taxon>Neoheterodontei</taxon>
        <taxon>Myida</taxon>
        <taxon>Dreissenoidea</taxon>
        <taxon>Dreissenidae</taxon>
        <taxon>Dreissena</taxon>
    </lineage>
</organism>
<feature type="region of interest" description="Disordered" evidence="1">
    <location>
        <begin position="1"/>
        <end position="49"/>
    </location>
</feature>
<dbReference type="Proteomes" id="UP000828390">
    <property type="component" value="Unassembled WGS sequence"/>
</dbReference>
<feature type="compositionally biased region" description="Basic and acidic residues" evidence="1">
    <location>
        <begin position="131"/>
        <end position="148"/>
    </location>
</feature>
<proteinExistence type="predicted"/>
<protein>
    <submittedName>
        <fullName evidence="2">Uncharacterized protein</fullName>
    </submittedName>
</protein>
<evidence type="ECO:0000256" key="1">
    <source>
        <dbReference type="SAM" id="MobiDB-lite"/>
    </source>
</evidence>
<comment type="caution">
    <text evidence="2">The sequence shown here is derived from an EMBL/GenBank/DDBJ whole genome shotgun (WGS) entry which is preliminary data.</text>
</comment>
<feature type="compositionally biased region" description="Basic and acidic residues" evidence="1">
    <location>
        <begin position="8"/>
        <end position="49"/>
    </location>
</feature>
<name>A0A9D4JIF6_DREPO</name>
<reference evidence="2" key="2">
    <citation type="submission" date="2020-11" db="EMBL/GenBank/DDBJ databases">
        <authorList>
            <person name="McCartney M.A."/>
            <person name="Auch B."/>
            <person name="Kono T."/>
            <person name="Mallez S."/>
            <person name="Becker A."/>
            <person name="Gohl D.M."/>
            <person name="Silverstein K.A.T."/>
            <person name="Koren S."/>
            <person name="Bechman K.B."/>
            <person name="Herman A."/>
            <person name="Abrahante J.E."/>
            <person name="Garbe J."/>
        </authorList>
    </citation>
    <scope>NUCLEOTIDE SEQUENCE</scope>
    <source>
        <strain evidence="2">Duluth1</strain>
        <tissue evidence="2">Whole animal</tissue>
    </source>
</reference>
<dbReference type="EMBL" id="JAIWYP010000006">
    <property type="protein sequence ID" value="KAH3813140.1"/>
    <property type="molecule type" value="Genomic_DNA"/>
</dbReference>
<dbReference type="AlphaFoldDB" id="A0A9D4JIF6"/>